<comment type="caution">
    <text evidence="2">The sequence shown here is derived from an EMBL/GenBank/DDBJ whole genome shotgun (WGS) entry which is preliminary data.</text>
</comment>
<evidence type="ECO:0000313" key="2">
    <source>
        <dbReference type="EMBL" id="KAF7375589.1"/>
    </source>
</evidence>
<dbReference type="EMBL" id="JACAZH010000002">
    <property type="protein sequence ID" value="KAF7375589.1"/>
    <property type="molecule type" value="Genomic_DNA"/>
</dbReference>
<organism evidence="2 3">
    <name type="scientific">Mycena sanguinolenta</name>
    <dbReference type="NCBI Taxonomy" id="230812"/>
    <lineage>
        <taxon>Eukaryota</taxon>
        <taxon>Fungi</taxon>
        <taxon>Dikarya</taxon>
        <taxon>Basidiomycota</taxon>
        <taxon>Agaricomycotina</taxon>
        <taxon>Agaricomycetes</taxon>
        <taxon>Agaricomycetidae</taxon>
        <taxon>Agaricales</taxon>
        <taxon>Marasmiineae</taxon>
        <taxon>Mycenaceae</taxon>
        <taxon>Mycena</taxon>
    </lineage>
</organism>
<dbReference type="OrthoDB" id="3071688at2759"/>
<accession>A0A8H6ZE14</accession>
<gene>
    <name evidence="2" type="ORF">MSAN_00447400</name>
</gene>
<name>A0A8H6ZE14_9AGAR</name>
<evidence type="ECO:0000313" key="3">
    <source>
        <dbReference type="Proteomes" id="UP000623467"/>
    </source>
</evidence>
<dbReference type="Proteomes" id="UP000623467">
    <property type="component" value="Unassembled WGS sequence"/>
</dbReference>
<dbReference type="InterPro" id="IPR032675">
    <property type="entry name" value="LRR_dom_sf"/>
</dbReference>
<evidence type="ECO:0000256" key="1">
    <source>
        <dbReference type="SAM" id="MobiDB-lite"/>
    </source>
</evidence>
<protein>
    <submittedName>
        <fullName evidence="2">F-box domain-containing protein</fullName>
    </submittedName>
</protein>
<dbReference type="Gene3D" id="3.80.10.10">
    <property type="entry name" value="Ribonuclease Inhibitor"/>
    <property type="match status" value="1"/>
</dbReference>
<proteinExistence type="predicted"/>
<dbReference type="SUPFAM" id="SSF52047">
    <property type="entry name" value="RNI-like"/>
    <property type="match status" value="1"/>
</dbReference>
<dbReference type="AlphaFoldDB" id="A0A8H6ZE14"/>
<reference evidence="2" key="1">
    <citation type="submission" date="2020-05" db="EMBL/GenBank/DDBJ databases">
        <title>Mycena genomes resolve the evolution of fungal bioluminescence.</title>
        <authorList>
            <person name="Tsai I.J."/>
        </authorList>
    </citation>
    <scope>NUCLEOTIDE SEQUENCE</scope>
    <source>
        <strain evidence="2">160909Yilan</strain>
    </source>
</reference>
<feature type="region of interest" description="Disordered" evidence="1">
    <location>
        <begin position="1"/>
        <end position="22"/>
    </location>
</feature>
<sequence length="583" mass="65888">MTATGTKTGEGDSYPRPSSSDIHPASCLAHTVGLQADIADIDKGLAWHYDQIALLKARRNALTPIRRLPNELMIRIFAIVAVESDTLFNLRWTKLMYVCHHWHGLALAAQPLWGFIDLQWHGLGRLFGQLRHSGAAPLSFKMICHEHSSRLCLDVILEQSVRIRDFELCGEAREVYKLIGRLTEYKFPILSSFSLHSGSGRDQLQDDALKDLPEAILRLPSLRELRLTLLGFPWTSLSSLTTLALHQCHDSSTTLPQSFHGLLDMLSSCPRLQSLKLEVTIPPPLPNQVYVTVDLPALAKLYLRDALASCEILLNHLRIPSRATMEILPYTVQTGAHIRGVLVPIRRHLRAIGARTPLMLKISRPDVGYCTITVYYYTVPRTPFDYDPDCPLILNSHPETEISVRQILTKVFKALPSASITHLNGRDGSGVRPVTWRAVILLLPALHTIYLGLGTGAADCIGALRDIETLDPQHQKFPRVRCLHIRFGRRRDRNTNPIVVVLDALEGFTQMCFANGNSLQVLKFDDEFYNLSEQEHILERLFPMVGEIRWNKEVYDPVRRKEQLPQREAERRALMAELGIEGY</sequence>
<keyword evidence="3" id="KW-1185">Reference proteome</keyword>